<dbReference type="OrthoDB" id="8685330at2759"/>
<feature type="region of interest" description="Disordered" evidence="1">
    <location>
        <begin position="150"/>
        <end position="179"/>
    </location>
</feature>
<evidence type="ECO:0000256" key="1">
    <source>
        <dbReference type="SAM" id="MobiDB-lite"/>
    </source>
</evidence>
<feature type="compositionally biased region" description="Basic and acidic residues" evidence="1">
    <location>
        <begin position="11"/>
        <end position="23"/>
    </location>
</feature>
<dbReference type="EMBL" id="JAPFRF010000011">
    <property type="protein sequence ID" value="KAJ7317199.1"/>
    <property type="molecule type" value="Genomic_DNA"/>
</dbReference>
<accession>A0A9Q0XJR4</accession>
<dbReference type="Proteomes" id="UP001142489">
    <property type="component" value="Unassembled WGS sequence"/>
</dbReference>
<keyword evidence="3" id="KW-1185">Reference proteome</keyword>
<proteinExistence type="predicted"/>
<gene>
    <name evidence="2" type="ORF">JRQ81_003361</name>
</gene>
<evidence type="ECO:0000313" key="3">
    <source>
        <dbReference type="Proteomes" id="UP001142489"/>
    </source>
</evidence>
<feature type="region of interest" description="Disordered" evidence="1">
    <location>
        <begin position="1"/>
        <end position="23"/>
    </location>
</feature>
<evidence type="ECO:0008006" key="4">
    <source>
        <dbReference type="Google" id="ProtNLM"/>
    </source>
</evidence>
<sequence length="179" mass="20521">MTERGGLGRQRASEMIRKQKRKELDARRSKCRIRLGGHLEQWCQLKEQLGFSLHSQLAKYLLDRYSSPSSTLKTGQDGSALLPDPLPSDTLQDLVVLSHNHSQECAFIPNVKSSLQKEQKGVPGGHLVWECLAGHTFTWSPSTTQTCASTSYKVTAPSATRRRRRRRRRRKKKKRRRKL</sequence>
<comment type="caution">
    <text evidence="2">The sequence shown here is derived from an EMBL/GenBank/DDBJ whole genome shotgun (WGS) entry which is preliminary data.</text>
</comment>
<evidence type="ECO:0000313" key="2">
    <source>
        <dbReference type="EMBL" id="KAJ7317199.1"/>
    </source>
</evidence>
<dbReference type="AlphaFoldDB" id="A0A9Q0XJR4"/>
<reference evidence="2" key="1">
    <citation type="journal article" date="2023" name="DNA Res.">
        <title>Chromosome-level genome assembly of Phrynocephalus forsythii using third-generation DNA sequencing and Hi-C analysis.</title>
        <authorList>
            <person name="Qi Y."/>
            <person name="Zhao W."/>
            <person name="Zhao Y."/>
            <person name="Niu C."/>
            <person name="Cao S."/>
            <person name="Zhang Y."/>
        </authorList>
    </citation>
    <scope>NUCLEOTIDE SEQUENCE</scope>
    <source>
        <tissue evidence="2">Muscle</tissue>
    </source>
</reference>
<protein>
    <recommendedName>
        <fullName evidence="4">Zinc finger protein 692</fullName>
    </recommendedName>
</protein>
<feature type="compositionally biased region" description="Basic residues" evidence="1">
    <location>
        <begin position="160"/>
        <end position="179"/>
    </location>
</feature>
<name>A0A9Q0XJR4_9SAUR</name>
<organism evidence="2 3">
    <name type="scientific">Phrynocephalus forsythii</name>
    <dbReference type="NCBI Taxonomy" id="171643"/>
    <lineage>
        <taxon>Eukaryota</taxon>
        <taxon>Metazoa</taxon>
        <taxon>Chordata</taxon>
        <taxon>Craniata</taxon>
        <taxon>Vertebrata</taxon>
        <taxon>Euteleostomi</taxon>
        <taxon>Lepidosauria</taxon>
        <taxon>Squamata</taxon>
        <taxon>Bifurcata</taxon>
        <taxon>Unidentata</taxon>
        <taxon>Episquamata</taxon>
        <taxon>Toxicofera</taxon>
        <taxon>Iguania</taxon>
        <taxon>Acrodonta</taxon>
        <taxon>Agamidae</taxon>
        <taxon>Agaminae</taxon>
        <taxon>Phrynocephalus</taxon>
    </lineage>
</organism>